<sequence length="392" mass="42317">MVGGCARSAAPTGPGHVRARVWRVLDTLTGLGLLYELDSFRDPDEDRLRDEEVRHAAAVLYKSVADNPAVPAEQDVAEDEDDTWESGKRPSVYASRCCGSGRRAGEHAPHAPAAGAVPLAAAWAGRLSKRRPGICASCRSRPAAGRRKALLAATAAAAMTEPDVPRRASLRAAGPRRARRQLLSLWRRWRSAVEDSWDDPRQQTYVVHHLTDTMGSRRKGRDQMLERARAVLAGWEADVRAAAGEKHGERIVVARLPRDAAERGSGRSLVDRLGEWELGVLASYTVDAVWEPQSVITVRVPEPVAVRLLTQHHTLSYSEPETAGAEQPTAQSPSNPRPSTGSGVGPGCSTTRRSTAGVLSPASTCARCAPLCRMPSSCTWCSPLAAGLRSWR</sequence>
<evidence type="ECO:0000256" key="1">
    <source>
        <dbReference type="SAM" id="MobiDB-lite"/>
    </source>
</evidence>
<feature type="compositionally biased region" description="Polar residues" evidence="1">
    <location>
        <begin position="328"/>
        <end position="341"/>
    </location>
</feature>
<accession>A0A499V3G0</accession>
<feature type="region of interest" description="Disordered" evidence="1">
    <location>
        <begin position="316"/>
        <end position="355"/>
    </location>
</feature>
<evidence type="ECO:0000313" key="2">
    <source>
        <dbReference type="EMBL" id="BBJ47370.1"/>
    </source>
</evidence>
<name>A0A499V3G0_9ACTN</name>
<proteinExistence type="predicted"/>
<protein>
    <submittedName>
        <fullName evidence="2">Uncharacterized protein</fullName>
    </submittedName>
</protein>
<evidence type="ECO:0000313" key="3">
    <source>
        <dbReference type="Proteomes" id="UP000463951"/>
    </source>
</evidence>
<dbReference type="Proteomes" id="UP000463951">
    <property type="component" value="Chromosome"/>
</dbReference>
<gene>
    <name evidence="2" type="ORF">SSPO_100880</name>
</gene>
<organism evidence="2 3">
    <name type="scientific">Streptomyces antimycoticus</name>
    <dbReference type="NCBI Taxonomy" id="68175"/>
    <lineage>
        <taxon>Bacteria</taxon>
        <taxon>Bacillati</taxon>
        <taxon>Actinomycetota</taxon>
        <taxon>Actinomycetes</taxon>
        <taxon>Kitasatosporales</taxon>
        <taxon>Streptomycetaceae</taxon>
        <taxon>Streptomyces</taxon>
        <taxon>Streptomyces violaceusniger group</taxon>
    </lineage>
</organism>
<dbReference type="EMBL" id="AP019620">
    <property type="protein sequence ID" value="BBJ47370.1"/>
    <property type="molecule type" value="Genomic_DNA"/>
</dbReference>
<reference evidence="2 3" key="1">
    <citation type="journal article" date="2020" name="Int. J. Syst. Evol. Microbiol.">
        <title>Reclassification of Streptomyces castelarensis and Streptomyces sporoclivatus as later heterotypic synonyms of Streptomyces antimycoticus.</title>
        <authorList>
            <person name="Komaki H."/>
            <person name="Tamura T."/>
        </authorList>
    </citation>
    <scope>NUCLEOTIDE SEQUENCE [LARGE SCALE GENOMIC DNA]</scope>
    <source>
        <strain evidence="2 3">NBRC 100767</strain>
    </source>
</reference>
<dbReference type="AlphaFoldDB" id="A0A499V3G0"/>